<dbReference type="PATRIC" id="fig|66876.3.peg.342"/>
<evidence type="ECO:0000313" key="3">
    <source>
        <dbReference type="EMBL" id="KPC66908.1"/>
    </source>
</evidence>
<dbReference type="EMBL" id="LGKG01000001">
    <property type="protein sequence ID" value="KPC66908.1"/>
    <property type="molecule type" value="Genomic_DNA"/>
</dbReference>
<accession>A0A0N0Y011</accession>
<feature type="region of interest" description="Disordered" evidence="1">
    <location>
        <begin position="38"/>
        <end position="65"/>
    </location>
</feature>
<dbReference type="RefSeq" id="WP_053921975.1">
    <property type="nucleotide sequence ID" value="NZ_LGKG01000001.1"/>
</dbReference>
<evidence type="ECO:0000313" key="4">
    <source>
        <dbReference type="Proteomes" id="UP000037982"/>
    </source>
</evidence>
<proteinExistence type="predicted"/>
<keyword evidence="4" id="KW-1185">Reference proteome</keyword>
<evidence type="ECO:0000256" key="2">
    <source>
        <dbReference type="SAM" id="Phobius"/>
    </source>
</evidence>
<organism evidence="3 4">
    <name type="scientific">Streptomyces chattanoogensis</name>
    <dbReference type="NCBI Taxonomy" id="66876"/>
    <lineage>
        <taxon>Bacteria</taxon>
        <taxon>Bacillati</taxon>
        <taxon>Actinomycetota</taxon>
        <taxon>Actinomycetes</taxon>
        <taxon>Kitasatosporales</taxon>
        <taxon>Streptomycetaceae</taxon>
        <taxon>Streptomyces</taxon>
    </lineage>
</organism>
<sequence length="65" mass="6431">MTATTAGTAKALGTPVRLGGYALLLLVVLAAGFGLGRATGGGEDAPARPAPHAPAQHLQHSEEQS</sequence>
<dbReference type="Proteomes" id="UP000037982">
    <property type="component" value="Unassembled WGS sequence"/>
</dbReference>
<feature type="transmembrane region" description="Helical" evidence="2">
    <location>
        <begin position="20"/>
        <end position="38"/>
    </location>
</feature>
<reference evidence="4" key="1">
    <citation type="submission" date="2015-07" db="EMBL/GenBank/DDBJ databases">
        <authorList>
            <person name="Ju K.-S."/>
            <person name="Doroghazi J.R."/>
            <person name="Metcalf W.W."/>
        </authorList>
    </citation>
    <scope>NUCLEOTIDE SEQUENCE [LARGE SCALE GENOMIC DNA]</scope>
    <source>
        <strain evidence="4">NRRL ISP-5002</strain>
    </source>
</reference>
<comment type="caution">
    <text evidence="3">The sequence shown here is derived from an EMBL/GenBank/DDBJ whole genome shotgun (WGS) entry which is preliminary data.</text>
</comment>
<name>A0A0N0Y011_9ACTN</name>
<dbReference type="AlphaFoldDB" id="A0A0N0Y011"/>
<evidence type="ECO:0000256" key="1">
    <source>
        <dbReference type="SAM" id="MobiDB-lite"/>
    </source>
</evidence>
<keyword evidence="2" id="KW-0472">Membrane</keyword>
<gene>
    <name evidence="3" type="ORF">ADL29_01595</name>
</gene>
<keyword evidence="2" id="KW-0812">Transmembrane</keyword>
<protein>
    <submittedName>
        <fullName evidence="3">Uncharacterized protein</fullName>
    </submittedName>
</protein>
<keyword evidence="2" id="KW-1133">Transmembrane helix</keyword>